<evidence type="ECO:0000256" key="5">
    <source>
        <dbReference type="ARBA" id="ARBA00022679"/>
    </source>
</evidence>
<comment type="subcellular location">
    <subcellularLocation>
        <location evidence="11">Cytoplasm</location>
    </subcellularLocation>
</comment>
<organism evidence="13 14">
    <name type="scientific">Evansella vedderi</name>
    <dbReference type="NCBI Taxonomy" id="38282"/>
    <lineage>
        <taxon>Bacteria</taxon>
        <taxon>Bacillati</taxon>
        <taxon>Bacillota</taxon>
        <taxon>Bacilli</taxon>
        <taxon>Bacillales</taxon>
        <taxon>Bacillaceae</taxon>
        <taxon>Evansella</taxon>
    </lineage>
</organism>
<keyword evidence="14" id="KW-1185">Reference proteome</keyword>
<keyword evidence="6 11" id="KW-0479">Metal-binding</keyword>
<dbReference type="InterPro" id="IPR050559">
    <property type="entry name" value="P-Pant_transferase_sf"/>
</dbReference>
<accession>A0ABT9ZY12</accession>
<sequence length="121" mass="13730">MAKPMITGIGLDLVEMDRIRSLYERQSSFVNRVLTERELTYFKTLSDRRKIEFLAGRFSAKEALAKANGSGIGESLSFQDIHILNDEKGKPYIVSEKINQKIHLSITHTQNYAAAQVVLEE</sequence>
<reference evidence="13 14" key="1">
    <citation type="submission" date="2023-07" db="EMBL/GenBank/DDBJ databases">
        <title>Genomic Encyclopedia of Type Strains, Phase IV (KMG-IV): sequencing the most valuable type-strain genomes for metagenomic binning, comparative biology and taxonomic classification.</title>
        <authorList>
            <person name="Goeker M."/>
        </authorList>
    </citation>
    <scope>NUCLEOTIDE SEQUENCE [LARGE SCALE GENOMIC DNA]</scope>
    <source>
        <strain evidence="13 14">DSM 9768</strain>
    </source>
</reference>
<keyword evidence="9 11" id="KW-0443">Lipid metabolism</keyword>
<evidence type="ECO:0000259" key="12">
    <source>
        <dbReference type="Pfam" id="PF01648"/>
    </source>
</evidence>
<gene>
    <name evidence="11" type="primary">acpS</name>
    <name evidence="13" type="ORF">J2S74_003530</name>
</gene>
<keyword evidence="4 11" id="KW-0444">Lipid biosynthesis</keyword>
<evidence type="ECO:0000313" key="13">
    <source>
        <dbReference type="EMBL" id="MDQ0256131.1"/>
    </source>
</evidence>
<comment type="similarity">
    <text evidence="11">Belongs to the P-Pant transferase superfamily. AcpS family.</text>
</comment>
<keyword evidence="10 11" id="KW-0275">Fatty acid biosynthesis</keyword>
<dbReference type="PANTHER" id="PTHR12215:SF10">
    <property type="entry name" value="L-AMINOADIPATE-SEMIALDEHYDE DEHYDROGENASE-PHOSPHOPANTETHEINYL TRANSFERASE"/>
    <property type="match status" value="1"/>
</dbReference>
<feature type="binding site" evidence="11">
    <location>
        <position position="62"/>
    </location>
    <ligand>
        <name>Mg(2+)</name>
        <dbReference type="ChEBI" id="CHEBI:18420"/>
    </ligand>
</feature>
<feature type="binding site" evidence="11">
    <location>
        <position position="12"/>
    </location>
    <ligand>
        <name>Mg(2+)</name>
        <dbReference type="ChEBI" id="CHEBI:18420"/>
    </ligand>
</feature>
<evidence type="ECO:0000256" key="11">
    <source>
        <dbReference type="HAMAP-Rule" id="MF_00101"/>
    </source>
</evidence>
<dbReference type="NCBIfam" id="TIGR00556">
    <property type="entry name" value="pantethn_trn"/>
    <property type="match status" value="1"/>
</dbReference>
<keyword evidence="5 11" id="KW-0808">Transferase</keyword>
<feature type="domain" description="4'-phosphopantetheinyl transferase" evidence="12">
    <location>
        <begin position="8"/>
        <end position="115"/>
    </location>
</feature>
<keyword evidence="8 11" id="KW-0460">Magnesium</keyword>
<comment type="function">
    <text evidence="11">Transfers the 4'-phosphopantetheine moiety from coenzyme A to a Ser of acyl-carrier-protein.</text>
</comment>
<dbReference type="HAMAP" id="MF_00101">
    <property type="entry name" value="AcpS"/>
    <property type="match status" value="1"/>
</dbReference>
<dbReference type="InterPro" id="IPR002582">
    <property type="entry name" value="ACPS"/>
</dbReference>
<evidence type="ECO:0000256" key="1">
    <source>
        <dbReference type="ARBA" id="ARBA00001946"/>
    </source>
</evidence>
<name>A0ABT9ZY12_9BACI</name>
<comment type="catalytic activity">
    <reaction evidence="11">
        <text>apo-[ACP] + CoA = holo-[ACP] + adenosine 3',5'-bisphosphate + H(+)</text>
        <dbReference type="Rhea" id="RHEA:12068"/>
        <dbReference type="Rhea" id="RHEA-COMP:9685"/>
        <dbReference type="Rhea" id="RHEA-COMP:9690"/>
        <dbReference type="ChEBI" id="CHEBI:15378"/>
        <dbReference type="ChEBI" id="CHEBI:29999"/>
        <dbReference type="ChEBI" id="CHEBI:57287"/>
        <dbReference type="ChEBI" id="CHEBI:58343"/>
        <dbReference type="ChEBI" id="CHEBI:64479"/>
        <dbReference type="EC" id="2.7.8.7"/>
    </reaction>
</comment>
<protein>
    <recommendedName>
        <fullName evidence="11">Holo-[acyl-carrier-protein] synthase</fullName>
        <shortName evidence="11">Holo-ACP synthase</shortName>
        <ecNumber evidence="11">2.7.8.7</ecNumber>
    </recommendedName>
    <alternativeName>
        <fullName evidence="11">4'-phosphopantetheinyl transferase AcpS</fullName>
    </alternativeName>
</protein>
<keyword evidence="7 11" id="KW-0276">Fatty acid metabolism</keyword>
<evidence type="ECO:0000256" key="2">
    <source>
        <dbReference type="ARBA" id="ARBA00010990"/>
    </source>
</evidence>
<dbReference type="EC" id="2.7.8.7" evidence="11"/>
<proteinExistence type="inferred from homology"/>
<evidence type="ECO:0000256" key="8">
    <source>
        <dbReference type="ARBA" id="ARBA00022842"/>
    </source>
</evidence>
<evidence type="ECO:0000256" key="3">
    <source>
        <dbReference type="ARBA" id="ARBA00022490"/>
    </source>
</evidence>
<dbReference type="Gene3D" id="3.90.470.20">
    <property type="entry name" value="4'-phosphopantetheinyl transferase domain"/>
    <property type="match status" value="1"/>
</dbReference>
<dbReference type="SUPFAM" id="SSF56214">
    <property type="entry name" value="4'-phosphopantetheinyl transferase"/>
    <property type="match status" value="1"/>
</dbReference>
<dbReference type="InterPro" id="IPR004568">
    <property type="entry name" value="Ppantetheine-prot_Trfase_dom"/>
</dbReference>
<dbReference type="InterPro" id="IPR037143">
    <property type="entry name" value="4-PPantetheinyl_Trfase_dom_sf"/>
</dbReference>
<evidence type="ECO:0000256" key="4">
    <source>
        <dbReference type="ARBA" id="ARBA00022516"/>
    </source>
</evidence>
<dbReference type="Proteomes" id="UP001230005">
    <property type="component" value="Unassembled WGS sequence"/>
</dbReference>
<dbReference type="PANTHER" id="PTHR12215">
    <property type="entry name" value="PHOSPHOPANTETHEINE TRANSFERASE"/>
    <property type="match status" value="1"/>
</dbReference>
<evidence type="ECO:0000256" key="9">
    <source>
        <dbReference type="ARBA" id="ARBA00023098"/>
    </source>
</evidence>
<dbReference type="InterPro" id="IPR008278">
    <property type="entry name" value="4-PPantetheinyl_Trfase_dom"/>
</dbReference>
<comment type="caution">
    <text evidence="13">The sequence shown here is derived from an EMBL/GenBank/DDBJ whole genome shotgun (WGS) entry which is preliminary data.</text>
</comment>
<dbReference type="Pfam" id="PF01648">
    <property type="entry name" value="ACPS"/>
    <property type="match status" value="1"/>
</dbReference>
<keyword evidence="3 11" id="KW-0963">Cytoplasm</keyword>
<dbReference type="NCBIfam" id="TIGR00516">
    <property type="entry name" value="acpS"/>
    <property type="match status" value="1"/>
</dbReference>
<comment type="cofactor">
    <cofactor evidence="1 11">
        <name>Mg(2+)</name>
        <dbReference type="ChEBI" id="CHEBI:18420"/>
    </cofactor>
</comment>
<evidence type="ECO:0000256" key="10">
    <source>
        <dbReference type="ARBA" id="ARBA00023160"/>
    </source>
</evidence>
<comment type="similarity">
    <text evidence="2">Belongs to the P-Pant transferase superfamily. Gsp/Sfp/HetI/AcpT family.</text>
</comment>
<dbReference type="EMBL" id="JAUSUG010000014">
    <property type="protein sequence ID" value="MDQ0256131.1"/>
    <property type="molecule type" value="Genomic_DNA"/>
</dbReference>
<evidence type="ECO:0000256" key="6">
    <source>
        <dbReference type="ARBA" id="ARBA00022723"/>
    </source>
</evidence>
<evidence type="ECO:0000256" key="7">
    <source>
        <dbReference type="ARBA" id="ARBA00022832"/>
    </source>
</evidence>
<dbReference type="GO" id="GO:0008897">
    <property type="term" value="F:holo-[acyl-carrier-protein] synthase activity"/>
    <property type="evidence" value="ECO:0007669"/>
    <property type="project" value="UniProtKB-EC"/>
</dbReference>
<evidence type="ECO:0000313" key="14">
    <source>
        <dbReference type="Proteomes" id="UP001230005"/>
    </source>
</evidence>